<dbReference type="Pfam" id="PF13516">
    <property type="entry name" value="LRR_6"/>
    <property type="match status" value="1"/>
</dbReference>
<dbReference type="Pfam" id="PF12937">
    <property type="entry name" value="F-box-like"/>
    <property type="match status" value="1"/>
</dbReference>
<dbReference type="InterPro" id="IPR001810">
    <property type="entry name" value="F-box_dom"/>
</dbReference>
<dbReference type="Gene3D" id="1.20.1280.50">
    <property type="match status" value="1"/>
</dbReference>
<proteinExistence type="predicted"/>
<dbReference type="InterPro" id="IPR057207">
    <property type="entry name" value="FBXL15_LRR"/>
</dbReference>
<protein>
    <recommendedName>
        <fullName evidence="5">F-box domain-containing protein</fullName>
    </recommendedName>
</protein>
<dbReference type="InterPro" id="IPR006553">
    <property type="entry name" value="Leu-rich_rpt_Cys-con_subtyp"/>
</dbReference>
<keyword evidence="4" id="KW-1185">Reference proteome</keyword>
<feature type="domain" description="F-box/LRR-repeat protein 15-like leucin rich repeat" evidence="2">
    <location>
        <begin position="247"/>
        <end position="404"/>
    </location>
</feature>
<dbReference type="GO" id="GO:0031146">
    <property type="term" value="P:SCF-dependent proteasomal ubiquitin-dependent protein catabolic process"/>
    <property type="evidence" value="ECO:0007669"/>
    <property type="project" value="TreeGrafter"/>
</dbReference>
<dbReference type="Gramene" id="Kaladp0028s0097.1.v1.1">
    <property type="protein sequence ID" value="Kaladp0028s0097.1.v1.1.CDS.1"/>
    <property type="gene ID" value="Kaladp0028s0097.v1.1"/>
</dbReference>
<dbReference type="Pfam" id="PF25372">
    <property type="entry name" value="DUF7885"/>
    <property type="match status" value="1"/>
</dbReference>
<dbReference type="Gene3D" id="3.80.10.10">
    <property type="entry name" value="Ribonuclease Inhibitor"/>
    <property type="match status" value="1"/>
</dbReference>
<dbReference type="EnsemblPlants" id="Kaladp0028s0097.1.v1.1">
    <property type="protein sequence ID" value="Kaladp0028s0097.1.v1.1.CDS.1"/>
    <property type="gene ID" value="Kaladp0028s0097.v1.1"/>
</dbReference>
<evidence type="ECO:0000313" key="3">
    <source>
        <dbReference type="EnsemblPlants" id="Kaladp0028s0097.1.v1.1.CDS.1"/>
    </source>
</evidence>
<dbReference type="InterPro" id="IPR032675">
    <property type="entry name" value="LRR_dom_sf"/>
</dbReference>
<evidence type="ECO:0008006" key="5">
    <source>
        <dbReference type="Google" id="ProtNLM"/>
    </source>
</evidence>
<evidence type="ECO:0000313" key="4">
    <source>
        <dbReference type="Proteomes" id="UP000594263"/>
    </source>
</evidence>
<dbReference type="GO" id="GO:0019005">
    <property type="term" value="C:SCF ubiquitin ligase complex"/>
    <property type="evidence" value="ECO:0007669"/>
    <property type="project" value="TreeGrafter"/>
</dbReference>
<dbReference type="CDD" id="cd22159">
    <property type="entry name" value="F-box_AtTIR1-like"/>
    <property type="match status" value="1"/>
</dbReference>
<dbReference type="SUPFAM" id="SSF52047">
    <property type="entry name" value="RNI-like"/>
    <property type="match status" value="1"/>
</dbReference>
<evidence type="ECO:0000259" key="1">
    <source>
        <dbReference type="Pfam" id="PF12937"/>
    </source>
</evidence>
<dbReference type="InterPro" id="IPR001611">
    <property type="entry name" value="Leu-rich_rpt"/>
</dbReference>
<dbReference type="OMA" id="KCKHVTG"/>
<dbReference type="SMART" id="SM00367">
    <property type="entry name" value="LRR_CC"/>
    <property type="match status" value="6"/>
</dbReference>
<sequence>MSDCGGVGGYDYTDEIPDECLASIFQLPSLISADRKNCSLVCRRWYEVEGRSRHRLSLNAEADVIPHLPSLFSRFDSLTKLSLRCDRKVSSVDDESLDIISKRCSKLTRLKLRGCQGITDVGMAALAKNCKGLKELSVGSCMFGASGLNSVLNNCSSLEDLSVKRLRSMKEQPGSAELVGPGAAAASLKCISLVELYNGQCFAPLIIGAKKLKTLRLYRCLGDWDRLLVSVGKHNNNLVDVHLEKIRVSDVGLGALANCTNLEVLHIVKTPECSDIGVISVAAGCKNLRKLHIDGWRTNRIGDDGLFAIAQLCPNIQELVLVGVNPTPKSLVAIATNCRSLGRLVFCGSDTVADAEIACMADKCASLRKLCIKGCPISNNGVKALACGFPSLQKVKVTKCRGVSWDAAIWLQENRSSLFIVVEPGQAVEDEAVEIVEAVQIDADDF</sequence>
<name>A0A7N0TAF1_KALFE</name>
<dbReference type="PANTHER" id="PTHR13318:SF92">
    <property type="entry name" value="F-BOX_LRR-REPEAT PROTEIN 8-RELATED"/>
    <property type="match status" value="1"/>
</dbReference>
<reference evidence="3" key="1">
    <citation type="submission" date="2021-01" db="UniProtKB">
        <authorList>
            <consortium name="EnsemblPlants"/>
        </authorList>
    </citation>
    <scope>IDENTIFICATION</scope>
</reference>
<accession>A0A7N0TAF1</accession>
<feature type="domain" description="F-box" evidence="1">
    <location>
        <begin position="14"/>
        <end position="48"/>
    </location>
</feature>
<evidence type="ECO:0000259" key="2">
    <source>
        <dbReference type="Pfam" id="PF25372"/>
    </source>
</evidence>
<dbReference type="PANTHER" id="PTHR13318">
    <property type="entry name" value="PARTNER OF PAIRED, ISOFORM B-RELATED"/>
    <property type="match status" value="1"/>
</dbReference>
<organism evidence="3 4">
    <name type="scientific">Kalanchoe fedtschenkoi</name>
    <name type="common">Lavender scallops</name>
    <name type="synonym">South American air plant</name>
    <dbReference type="NCBI Taxonomy" id="63787"/>
    <lineage>
        <taxon>Eukaryota</taxon>
        <taxon>Viridiplantae</taxon>
        <taxon>Streptophyta</taxon>
        <taxon>Embryophyta</taxon>
        <taxon>Tracheophyta</taxon>
        <taxon>Spermatophyta</taxon>
        <taxon>Magnoliopsida</taxon>
        <taxon>eudicotyledons</taxon>
        <taxon>Gunneridae</taxon>
        <taxon>Pentapetalae</taxon>
        <taxon>Saxifragales</taxon>
        <taxon>Crassulaceae</taxon>
        <taxon>Kalanchoe</taxon>
    </lineage>
</organism>
<dbReference type="Proteomes" id="UP000594263">
    <property type="component" value="Unplaced"/>
</dbReference>
<dbReference type="FunFam" id="3.80.10.10:FF:000449">
    <property type="entry name" value="F-box protein SKIP2"/>
    <property type="match status" value="1"/>
</dbReference>
<dbReference type="AlphaFoldDB" id="A0A7N0TAF1"/>